<organism evidence="1 2">
    <name type="scientific">Microbacterium phage Caron</name>
    <dbReference type="NCBI Taxonomy" id="3028494"/>
    <lineage>
        <taxon>Viruses</taxon>
        <taxon>Duplodnaviria</taxon>
        <taxon>Heunggongvirae</taxon>
        <taxon>Uroviricota</taxon>
        <taxon>Caudoviricetes</taxon>
        <taxon>Casidaviridae</taxon>
        <taxon>Barnstormervirus</taxon>
        <taxon>Barnstormervirus caron</taxon>
    </lineage>
</organism>
<dbReference type="Proteomes" id="UP001219759">
    <property type="component" value="Segment"/>
</dbReference>
<evidence type="ECO:0000313" key="1">
    <source>
        <dbReference type="EMBL" id="WDS52078.1"/>
    </source>
</evidence>
<name>A0AAE9ZKV5_9CAUD</name>
<protein>
    <submittedName>
        <fullName evidence="1">DNA binding protein</fullName>
    </submittedName>
</protein>
<proteinExistence type="predicted"/>
<evidence type="ECO:0000313" key="2">
    <source>
        <dbReference type="Proteomes" id="UP001219759"/>
    </source>
</evidence>
<dbReference type="InterPro" id="IPR013324">
    <property type="entry name" value="RNA_pol_sigma_r3/r4-like"/>
</dbReference>
<gene>
    <name evidence="1" type="primary">52</name>
    <name evidence="1" type="ORF">SEA_CARON_52</name>
</gene>
<dbReference type="EMBL" id="OQ190481">
    <property type="protein sequence ID" value="WDS52078.1"/>
    <property type="molecule type" value="Genomic_DNA"/>
</dbReference>
<keyword evidence="2" id="KW-1185">Reference proteome</keyword>
<reference evidence="2" key="1">
    <citation type="submission" date="2023-01" db="EMBL/GenBank/DDBJ databases">
        <authorList>
            <person name="Bendele M."/>
            <person name="Baldwin A.R."/>
            <person name="Chauncey H.A."/>
            <person name="Connelly K.A."/>
            <person name="Daniel I."/>
            <person name="Fitzgerald E.B."/>
            <person name="McKinney B.E."/>
            <person name="Murray D.M."/>
            <person name="Parshall S."/>
            <person name="Stokes L.T."/>
            <person name="Tanaka K.N."/>
            <person name="Vinson E.C."/>
            <person name="Klevikis C."/>
            <person name="Temple L."/>
            <person name="Utz L."/>
            <person name="Rinehart C.A."/>
            <person name="Garlena R.A."/>
            <person name="Russell D.A."/>
            <person name="Jacobs-Sera D."/>
            <person name="Hatfull G.F."/>
        </authorList>
    </citation>
    <scope>NUCLEOTIDE SEQUENCE [LARGE SCALE GENOMIC DNA]</scope>
</reference>
<sequence length="280" mass="29886">MNATTLAVIFDAKLIPAAPLELEQELALITAAQGGDSDAYVTLLRQYAHGLRGLAKSEYSRAGGMVDADETRANVLLAFAEALAACDGTTRVAAKLKSSVYSVAEEHHLVGNFAIPTRTRQRYFQALREAGVDGDAEAKAIELGMSREVFLAVKDVIGARSLEEAAAHFSKATPGSGVDMAASGAGGIGWDMPMESLTAERNYATVDQAADVARAFDAVDELTEGVIRDAYGFTEYDPIPDAEIAHRRGFSRSKVQRIRTEGIATMRVALIGDEAEEVTE</sequence>
<dbReference type="SUPFAM" id="SSF88659">
    <property type="entry name" value="Sigma3 and sigma4 domains of RNA polymerase sigma factors"/>
    <property type="match status" value="1"/>
</dbReference>
<accession>A0AAE9ZKV5</accession>